<feature type="chain" id="PRO_5046340911" description="Caspase family p20 domain-containing protein" evidence="2">
    <location>
        <begin position="41"/>
        <end position="813"/>
    </location>
</feature>
<feature type="compositionally biased region" description="Gly residues" evidence="1">
    <location>
        <begin position="799"/>
        <end position="813"/>
    </location>
</feature>
<dbReference type="EMBL" id="BSPC01000054">
    <property type="protein sequence ID" value="GLS21930.1"/>
    <property type="molecule type" value="Genomic_DNA"/>
</dbReference>
<dbReference type="InterPro" id="IPR029030">
    <property type="entry name" value="Caspase-like_dom_sf"/>
</dbReference>
<proteinExistence type="predicted"/>
<keyword evidence="5" id="KW-1185">Reference proteome</keyword>
<dbReference type="Pfam" id="PF00656">
    <property type="entry name" value="Peptidase_C14"/>
    <property type="match status" value="1"/>
</dbReference>
<comment type="caution">
    <text evidence="4">The sequence shown here is derived from an EMBL/GenBank/DDBJ whole genome shotgun (WGS) entry which is preliminary data.</text>
</comment>
<feature type="compositionally biased region" description="Gly residues" evidence="1">
    <location>
        <begin position="778"/>
        <end position="790"/>
    </location>
</feature>
<keyword evidence="2" id="KW-0732">Signal</keyword>
<organism evidence="4 5">
    <name type="scientific">Labrys miyagiensis</name>
    <dbReference type="NCBI Taxonomy" id="346912"/>
    <lineage>
        <taxon>Bacteria</taxon>
        <taxon>Pseudomonadati</taxon>
        <taxon>Pseudomonadota</taxon>
        <taxon>Alphaproteobacteria</taxon>
        <taxon>Hyphomicrobiales</taxon>
        <taxon>Xanthobacteraceae</taxon>
        <taxon>Labrys</taxon>
    </lineage>
</organism>
<name>A0ABQ6CQ25_9HYPH</name>
<dbReference type="SMART" id="SM00671">
    <property type="entry name" value="SEL1"/>
    <property type="match status" value="5"/>
</dbReference>
<evidence type="ECO:0000256" key="1">
    <source>
        <dbReference type="SAM" id="MobiDB-lite"/>
    </source>
</evidence>
<dbReference type="InterPro" id="IPR011990">
    <property type="entry name" value="TPR-like_helical_dom_sf"/>
</dbReference>
<dbReference type="SUPFAM" id="SSF81901">
    <property type="entry name" value="HCP-like"/>
    <property type="match status" value="2"/>
</dbReference>
<gene>
    <name evidence="4" type="ORF">GCM10007874_49470</name>
</gene>
<dbReference type="InterPro" id="IPR011600">
    <property type="entry name" value="Pept_C14_caspase"/>
</dbReference>
<reference evidence="5" key="1">
    <citation type="journal article" date="2019" name="Int. J. Syst. Evol. Microbiol.">
        <title>The Global Catalogue of Microorganisms (GCM) 10K type strain sequencing project: providing services to taxonomists for standard genome sequencing and annotation.</title>
        <authorList>
            <consortium name="The Broad Institute Genomics Platform"/>
            <consortium name="The Broad Institute Genome Sequencing Center for Infectious Disease"/>
            <person name="Wu L."/>
            <person name="Ma J."/>
        </authorList>
    </citation>
    <scope>NUCLEOTIDE SEQUENCE [LARGE SCALE GENOMIC DNA]</scope>
    <source>
        <strain evidence="5">NBRC 101365</strain>
    </source>
</reference>
<dbReference type="Proteomes" id="UP001156882">
    <property type="component" value="Unassembled WGS sequence"/>
</dbReference>
<evidence type="ECO:0000256" key="2">
    <source>
        <dbReference type="SAM" id="SignalP"/>
    </source>
</evidence>
<protein>
    <recommendedName>
        <fullName evidence="3">Caspase family p20 domain-containing protein</fullName>
    </recommendedName>
</protein>
<dbReference type="PANTHER" id="PTHR22576:SF37">
    <property type="entry name" value="MUCOSA-ASSOCIATED LYMPHOID TISSUE LYMPHOMA TRANSLOCATION PROTEIN 1"/>
    <property type="match status" value="1"/>
</dbReference>
<feature type="signal peptide" evidence="2">
    <location>
        <begin position="1"/>
        <end position="40"/>
    </location>
</feature>
<dbReference type="SUPFAM" id="SSF52129">
    <property type="entry name" value="Caspase-like"/>
    <property type="match status" value="1"/>
</dbReference>
<dbReference type="RefSeq" id="WP_284314919.1">
    <property type="nucleotide sequence ID" value="NZ_BSPC01000054.1"/>
</dbReference>
<dbReference type="InterPro" id="IPR001309">
    <property type="entry name" value="Pept_C14_p20"/>
</dbReference>
<dbReference type="InterPro" id="IPR052039">
    <property type="entry name" value="Caspase-related_regulators"/>
</dbReference>
<feature type="domain" description="Caspase family p20" evidence="3">
    <location>
        <begin position="42"/>
        <end position="119"/>
    </location>
</feature>
<evidence type="ECO:0000313" key="4">
    <source>
        <dbReference type="EMBL" id="GLS21930.1"/>
    </source>
</evidence>
<dbReference type="PROSITE" id="PS50208">
    <property type="entry name" value="CASPASE_P20"/>
    <property type="match status" value="1"/>
</dbReference>
<dbReference type="PANTHER" id="PTHR22576">
    <property type="entry name" value="MUCOSA ASSOCIATED LYMPHOID TISSUE LYMPHOMA TRANSLOCATION PROTEIN 1/PARACASPASE"/>
    <property type="match status" value="1"/>
</dbReference>
<dbReference type="Pfam" id="PF08238">
    <property type="entry name" value="Sel1"/>
    <property type="match status" value="5"/>
</dbReference>
<evidence type="ECO:0000313" key="5">
    <source>
        <dbReference type="Proteomes" id="UP001156882"/>
    </source>
</evidence>
<dbReference type="Gene3D" id="1.25.40.10">
    <property type="entry name" value="Tetratricopeptide repeat domain"/>
    <property type="match status" value="1"/>
</dbReference>
<dbReference type="Gene3D" id="3.40.50.1460">
    <property type="match status" value="1"/>
</dbReference>
<evidence type="ECO:0000259" key="3">
    <source>
        <dbReference type="PROSITE" id="PS50208"/>
    </source>
</evidence>
<dbReference type="InterPro" id="IPR006597">
    <property type="entry name" value="Sel1-like"/>
</dbReference>
<sequence>MAALISNRDPAGRPCFARKATLPLAALAAVTLAITPSANAAERRIAFVVGNSNYTVVPPLNNPDNDARAVAEALTRQGFQVISVLDLKRKDFDEAMRLFIQSLKGSDLSLLYYSGHGIQVGGDNRIIPIDAKLKDPADLEIETIQVQTILLAMRQYSKTQLVYLDSCRNNPFQARSYLVGPKKQMAVAGVGLAPLTSFPGSFVAYSTQPGAVAEDGAGDKSPFTASMLKYSFTLGVDVQKALDEVTQDVWQATHERQRPWLMSTLTQPVYLAKPVIHIEPVKPVQTANAGAVKIGPAPRQDTATAESPQAAPVQMAALLDETFSKPRRVPIGIGEVAMLDDLPLIRDATGAEIQVAAAPSRGVLYLNGKPLGEGDIIDQNALRAVSFEPAIGSEGKVQTIQLKVEQPGGDSQVVTGRIEPFVPACDALAGEPLDPEGVTAGKLPNEIDAKAAIAACSQAVAKFPGIARYKYELGRAKLADNDVAGASEQFKAAADAGYIRAYHGLGILAERGAGEPQNLTVANQLFKKGAGVDAYAMLDYGRNRTLGRGTPKSVADGVKLIGQAVELGNTSAMNTLGAMYYYGQNVPADPTRGAKFFQAALVRNDVCGMRNLGVAYLEGKGVTRDAATAMGLLKTATDKAHPYAPTTIGTMYFNGNGVKKDLPTAIGWFETGAERGDYYAASNLAWIYARGPVDVRDPERARHYAGLMAALDPNGRQWQYSFDPCGLPKGDKMEVVLPPVRKVAVTPPPRKKFRVEPQVIFTPPPPDVTGPRILYDQGTGGQGNGNGNNGNNGTTHGSGNSGGGRGGGTTGPS</sequence>
<accession>A0ABQ6CQ25</accession>
<feature type="region of interest" description="Disordered" evidence="1">
    <location>
        <begin position="759"/>
        <end position="813"/>
    </location>
</feature>